<dbReference type="EMBL" id="QGLF01000002">
    <property type="protein sequence ID" value="PWR22055.1"/>
    <property type="molecule type" value="Genomic_DNA"/>
</dbReference>
<comment type="caution">
    <text evidence="8">The sequence shown here is derived from an EMBL/GenBank/DDBJ whole genome shotgun (WGS) entry which is preliminary data.</text>
</comment>
<keyword evidence="9" id="KW-1185">Reference proteome</keyword>
<evidence type="ECO:0000256" key="2">
    <source>
        <dbReference type="ARBA" id="ARBA00007362"/>
    </source>
</evidence>
<evidence type="ECO:0000313" key="9">
    <source>
        <dbReference type="Proteomes" id="UP000246077"/>
    </source>
</evidence>
<dbReference type="AlphaFoldDB" id="A0A317EA67"/>
<keyword evidence="4 6" id="KW-1133">Transmembrane helix</keyword>
<evidence type="ECO:0000259" key="7">
    <source>
        <dbReference type="Pfam" id="PF00892"/>
    </source>
</evidence>
<keyword evidence="5 6" id="KW-0472">Membrane</keyword>
<feature type="transmembrane region" description="Helical" evidence="6">
    <location>
        <begin position="289"/>
        <end position="310"/>
    </location>
</feature>
<dbReference type="PANTHER" id="PTHR32322">
    <property type="entry name" value="INNER MEMBRANE TRANSPORTER"/>
    <property type="match status" value="1"/>
</dbReference>
<name>A0A317EA67_9PROT</name>
<sequence length="315" mass="31712">MSAAADPTLGPATLGPAAGRWRGYGFGLLGVAIWAGWIVLTRFDLRGSVAITDLVALRFATAGLILLPVLIRRGLPLRRLGPAGLFGMAACAGAPYVLVAGGGHAFAPATHSGVLICCGVPLAAAMMSRLLLGERFSTARKLGYSLILAAAVVLMAEAALGGSEALGDRVLVGDGMFVAGALLWAGYTIMARHFGLEPLHATAIVAVLSAVFYLPVYGLFLSPGIAAMSAGQIATQVVYQGIVTSIVSLLAFTVAIRLIGASTTAALTALVPAGASVLAIPVLGEWPTAIEAAGVALGTAGVMLASGAIAGRGRR</sequence>
<feature type="transmembrane region" description="Helical" evidence="6">
    <location>
        <begin position="237"/>
        <end position="258"/>
    </location>
</feature>
<dbReference type="InterPro" id="IPR037185">
    <property type="entry name" value="EmrE-like"/>
</dbReference>
<dbReference type="GO" id="GO:0016020">
    <property type="term" value="C:membrane"/>
    <property type="evidence" value="ECO:0007669"/>
    <property type="project" value="UniProtKB-SubCell"/>
</dbReference>
<feature type="domain" description="EamA" evidence="7">
    <location>
        <begin position="22"/>
        <end position="155"/>
    </location>
</feature>
<keyword evidence="3 6" id="KW-0812">Transmembrane</keyword>
<feature type="transmembrane region" description="Helical" evidence="6">
    <location>
        <begin position="169"/>
        <end position="187"/>
    </location>
</feature>
<feature type="transmembrane region" description="Helical" evidence="6">
    <location>
        <begin position="49"/>
        <end position="71"/>
    </location>
</feature>
<evidence type="ECO:0000256" key="5">
    <source>
        <dbReference type="ARBA" id="ARBA00023136"/>
    </source>
</evidence>
<dbReference type="RefSeq" id="WP_109920700.1">
    <property type="nucleotide sequence ID" value="NZ_QGLF01000002.1"/>
</dbReference>
<evidence type="ECO:0000313" key="8">
    <source>
        <dbReference type="EMBL" id="PWR22055.1"/>
    </source>
</evidence>
<dbReference type="InterPro" id="IPR000620">
    <property type="entry name" value="EamA_dom"/>
</dbReference>
<feature type="transmembrane region" description="Helical" evidence="6">
    <location>
        <begin position="265"/>
        <end position="283"/>
    </location>
</feature>
<gene>
    <name evidence="8" type="ORF">DKG75_08755</name>
</gene>
<dbReference type="PANTHER" id="PTHR32322:SF2">
    <property type="entry name" value="EAMA DOMAIN-CONTAINING PROTEIN"/>
    <property type="match status" value="1"/>
</dbReference>
<feature type="transmembrane region" description="Helical" evidence="6">
    <location>
        <begin position="83"/>
        <end position="107"/>
    </location>
</feature>
<feature type="transmembrane region" description="Helical" evidence="6">
    <location>
        <begin position="24"/>
        <end position="43"/>
    </location>
</feature>
<evidence type="ECO:0000256" key="3">
    <source>
        <dbReference type="ARBA" id="ARBA00022692"/>
    </source>
</evidence>
<comment type="similarity">
    <text evidence="2">Belongs to the EamA transporter family.</text>
</comment>
<feature type="transmembrane region" description="Helical" evidence="6">
    <location>
        <begin position="113"/>
        <end position="132"/>
    </location>
</feature>
<accession>A0A317EA67</accession>
<feature type="transmembrane region" description="Helical" evidence="6">
    <location>
        <begin position="199"/>
        <end position="217"/>
    </location>
</feature>
<feature type="domain" description="EamA" evidence="7">
    <location>
        <begin position="173"/>
        <end position="306"/>
    </location>
</feature>
<evidence type="ECO:0000256" key="1">
    <source>
        <dbReference type="ARBA" id="ARBA00004141"/>
    </source>
</evidence>
<evidence type="ECO:0000256" key="4">
    <source>
        <dbReference type="ARBA" id="ARBA00022989"/>
    </source>
</evidence>
<proteinExistence type="inferred from homology"/>
<dbReference type="OrthoDB" id="7743310at2"/>
<dbReference type="InterPro" id="IPR050638">
    <property type="entry name" value="AA-Vitamin_Transporters"/>
</dbReference>
<protein>
    <submittedName>
        <fullName evidence="8">EamA/RhaT family transporter</fullName>
    </submittedName>
</protein>
<feature type="transmembrane region" description="Helical" evidence="6">
    <location>
        <begin position="144"/>
        <end position="163"/>
    </location>
</feature>
<dbReference type="Proteomes" id="UP000246077">
    <property type="component" value="Unassembled WGS sequence"/>
</dbReference>
<dbReference type="Pfam" id="PF00892">
    <property type="entry name" value="EamA"/>
    <property type="match status" value="2"/>
</dbReference>
<evidence type="ECO:0000256" key="6">
    <source>
        <dbReference type="SAM" id="Phobius"/>
    </source>
</evidence>
<comment type="subcellular location">
    <subcellularLocation>
        <location evidence="1">Membrane</location>
        <topology evidence="1">Multi-pass membrane protein</topology>
    </subcellularLocation>
</comment>
<reference evidence="9" key="1">
    <citation type="submission" date="2018-05" db="EMBL/GenBank/DDBJ databases">
        <title>Zavarzinia sp. HR-AS.</title>
        <authorList>
            <person name="Lee Y."/>
            <person name="Jeon C.O."/>
        </authorList>
    </citation>
    <scope>NUCLEOTIDE SEQUENCE [LARGE SCALE GENOMIC DNA]</scope>
    <source>
        <strain evidence="9">DSM 1231</strain>
    </source>
</reference>
<dbReference type="SUPFAM" id="SSF103481">
    <property type="entry name" value="Multidrug resistance efflux transporter EmrE"/>
    <property type="match status" value="2"/>
</dbReference>
<organism evidence="8 9">
    <name type="scientific">Zavarzinia compransoris</name>
    <dbReference type="NCBI Taxonomy" id="1264899"/>
    <lineage>
        <taxon>Bacteria</taxon>
        <taxon>Pseudomonadati</taxon>
        <taxon>Pseudomonadota</taxon>
        <taxon>Alphaproteobacteria</taxon>
        <taxon>Rhodospirillales</taxon>
        <taxon>Zavarziniaceae</taxon>
        <taxon>Zavarzinia</taxon>
    </lineage>
</organism>